<dbReference type="STRING" id="907931.GCA_000165675_01362"/>
<feature type="domain" description="UmuC" evidence="16">
    <location>
        <begin position="13"/>
        <end position="194"/>
    </location>
</feature>
<dbReference type="GO" id="GO:0003887">
    <property type="term" value="F:DNA-directed DNA polymerase activity"/>
    <property type="evidence" value="ECO:0007669"/>
    <property type="project" value="UniProtKB-UniRule"/>
</dbReference>
<dbReference type="EC" id="2.7.7.7" evidence="15"/>
<protein>
    <recommendedName>
        <fullName evidence="15">DNA polymerase IV</fullName>
        <shortName evidence="15">Pol IV</shortName>
        <ecNumber evidence="15">2.7.7.7</ecNumber>
    </recommendedName>
</protein>
<evidence type="ECO:0000256" key="14">
    <source>
        <dbReference type="ARBA" id="ARBA00049244"/>
    </source>
</evidence>
<dbReference type="NCBIfam" id="NF002677">
    <property type="entry name" value="PRK02406.1"/>
    <property type="match status" value="1"/>
</dbReference>
<keyword evidence="7 15" id="KW-0235">DNA replication</keyword>
<keyword evidence="5 15" id="KW-0808">Transferase</keyword>
<dbReference type="FunFam" id="3.30.1490.100:FF:000004">
    <property type="entry name" value="DNA polymerase IV"/>
    <property type="match status" value="1"/>
</dbReference>
<evidence type="ECO:0000256" key="6">
    <source>
        <dbReference type="ARBA" id="ARBA00022695"/>
    </source>
</evidence>
<evidence type="ECO:0000313" key="18">
    <source>
        <dbReference type="Proteomes" id="UP000295681"/>
    </source>
</evidence>
<comment type="catalytic activity">
    <reaction evidence="14 15">
        <text>DNA(n) + a 2'-deoxyribonucleoside 5'-triphosphate = DNA(n+1) + diphosphate</text>
        <dbReference type="Rhea" id="RHEA:22508"/>
        <dbReference type="Rhea" id="RHEA-COMP:17339"/>
        <dbReference type="Rhea" id="RHEA-COMP:17340"/>
        <dbReference type="ChEBI" id="CHEBI:33019"/>
        <dbReference type="ChEBI" id="CHEBI:61560"/>
        <dbReference type="ChEBI" id="CHEBI:173112"/>
        <dbReference type="EC" id="2.7.7.7"/>
    </reaction>
</comment>
<evidence type="ECO:0000256" key="5">
    <source>
        <dbReference type="ARBA" id="ARBA00022679"/>
    </source>
</evidence>
<dbReference type="Gene3D" id="3.40.1170.60">
    <property type="match status" value="1"/>
</dbReference>
<dbReference type="GO" id="GO:0042276">
    <property type="term" value="P:error-prone translesion synthesis"/>
    <property type="evidence" value="ECO:0007669"/>
    <property type="project" value="TreeGrafter"/>
</dbReference>
<gene>
    <name evidence="15" type="primary">dinB</name>
    <name evidence="17" type="ORF">C5L23_001018</name>
</gene>
<dbReference type="EMBL" id="PUFI01000005">
    <property type="protein sequence ID" value="TDG69556.1"/>
    <property type="molecule type" value="Genomic_DNA"/>
</dbReference>
<evidence type="ECO:0000259" key="16">
    <source>
        <dbReference type="PROSITE" id="PS50173"/>
    </source>
</evidence>
<feature type="binding site" evidence="15">
    <location>
        <position position="115"/>
    </location>
    <ligand>
        <name>Mg(2+)</name>
        <dbReference type="ChEBI" id="CHEBI:18420"/>
    </ligand>
</feature>
<name>A0A4R5NAM3_9LACO</name>
<dbReference type="GO" id="GO:0005829">
    <property type="term" value="C:cytosol"/>
    <property type="evidence" value="ECO:0007669"/>
    <property type="project" value="TreeGrafter"/>
</dbReference>
<dbReference type="Pfam" id="PF00817">
    <property type="entry name" value="IMS"/>
    <property type="match status" value="1"/>
</dbReference>
<evidence type="ECO:0000256" key="8">
    <source>
        <dbReference type="ARBA" id="ARBA00022723"/>
    </source>
</evidence>
<dbReference type="GO" id="GO:0000287">
    <property type="term" value="F:magnesium ion binding"/>
    <property type="evidence" value="ECO:0007669"/>
    <property type="project" value="UniProtKB-UniRule"/>
</dbReference>
<comment type="function">
    <text evidence="15">Poorly processive, error-prone DNA polymerase involved in untargeted mutagenesis. Copies undamaged DNA at stalled replication forks, which arise in vivo from mismatched or misaligned primer ends. These misaligned primers can be extended by PolIV. Exhibits no 3'-5' exonuclease (proofreading) activity. May be involved in translesional synthesis, in conjunction with the beta clamp from PolIII.</text>
</comment>
<evidence type="ECO:0000256" key="12">
    <source>
        <dbReference type="ARBA" id="ARBA00023125"/>
    </source>
</evidence>
<dbReference type="Pfam" id="PF11799">
    <property type="entry name" value="IMS_C"/>
    <property type="match status" value="1"/>
</dbReference>
<comment type="subcellular location">
    <subcellularLocation>
        <location evidence="1 15">Cytoplasm</location>
    </subcellularLocation>
</comment>
<reference evidence="17 18" key="1">
    <citation type="journal article" date="2019" name="Appl. Microbiol. Biotechnol.">
        <title>Uncovering carbohydrate metabolism through a genotype-phenotype association study of 56 lactic acid bacteria genomes.</title>
        <authorList>
            <person name="Buron-Moles G."/>
            <person name="Chailyan A."/>
            <person name="Dolejs I."/>
            <person name="Forster J."/>
            <person name="Miks M.H."/>
        </authorList>
    </citation>
    <scope>NUCLEOTIDE SEQUENCE [LARGE SCALE GENOMIC DNA]</scope>
    <source>
        <strain evidence="17 18">ATCC 700006</strain>
    </source>
</reference>
<dbReference type="GO" id="GO:0006281">
    <property type="term" value="P:DNA repair"/>
    <property type="evidence" value="ECO:0007669"/>
    <property type="project" value="UniProtKB-UniRule"/>
</dbReference>
<feature type="binding site" evidence="15">
    <location>
        <position position="17"/>
    </location>
    <ligand>
        <name>Mg(2+)</name>
        <dbReference type="ChEBI" id="CHEBI:18420"/>
    </ligand>
</feature>
<dbReference type="InterPro" id="IPR053848">
    <property type="entry name" value="IMS_HHH_1"/>
</dbReference>
<dbReference type="SUPFAM" id="SSF100879">
    <property type="entry name" value="Lesion bypass DNA polymerase (Y-family), little finger domain"/>
    <property type="match status" value="1"/>
</dbReference>
<keyword evidence="9 15" id="KW-0227">DNA damage</keyword>
<comment type="similarity">
    <text evidence="2 15">Belongs to the DNA polymerase type-Y family.</text>
</comment>
<feature type="active site" evidence="15">
    <location>
        <position position="116"/>
    </location>
</feature>
<evidence type="ECO:0000256" key="4">
    <source>
        <dbReference type="ARBA" id="ARBA00022490"/>
    </source>
</evidence>
<keyword evidence="10 15" id="KW-0460">Magnesium</keyword>
<dbReference type="PROSITE" id="PS50173">
    <property type="entry name" value="UMUC"/>
    <property type="match status" value="1"/>
</dbReference>
<dbReference type="PANTHER" id="PTHR11076">
    <property type="entry name" value="DNA REPAIR POLYMERASE UMUC / TRANSFERASE FAMILY MEMBER"/>
    <property type="match status" value="1"/>
</dbReference>
<keyword evidence="13 15" id="KW-0234">DNA repair</keyword>
<keyword evidence="18" id="KW-1185">Reference proteome</keyword>
<dbReference type="Gene3D" id="1.10.150.20">
    <property type="entry name" value="5' to 3' exonuclease, C-terminal subdomain"/>
    <property type="match status" value="1"/>
</dbReference>
<accession>A0A4R5NAM3</accession>
<keyword evidence="6 15" id="KW-0548">Nucleotidyltransferase</keyword>
<comment type="cofactor">
    <cofactor evidence="15">
        <name>Mg(2+)</name>
        <dbReference type="ChEBI" id="CHEBI:18420"/>
    </cofactor>
    <text evidence="15">Binds 2 magnesium ions per subunit.</text>
</comment>
<comment type="caution">
    <text evidence="17">The sequence shown here is derived from an EMBL/GenBank/DDBJ whole genome shotgun (WGS) entry which is preliminary data.</text>
</comment>
<dbReference type="Pfam" id="PF21999">
    <property type="entry name" value="IMS_HHH_1"/>
    <property type="match status" value="1"/>
</dbReference>
<dbReference type="Gene3D" id="3.30.70.270">
    <property type="match status" value="1"/>
</dbReference>
<dbReference type="GO" id="GO:0003684">
    <property type="term" value="F:damaged DNA binding"/>
    <property type="evidence" value="ECO:0007669"/>
    <property type="project" value="InterPro"/>
</dbReference>
<dbReference type="InterPro" id="IPR017961">
    <property type="entry name" value="DNA_pol_Y-fam_little_finger"/>
</dbReference>
<keyword evidence="3 15" id="KW-0515">Mutator protein</keyword>
<evidence type="ECO:0000256" key="9">
    <source>
        <dbReference type="ARBA" id="ARBA00022763"/>
    </source>
</evidence>
<evidence type="ECO:0000313" key="17">
    <source>
        <dbReference type="EMBL" id="TDG69556.1"/>
    </source>
</evidence>
<evidence type="ECO:0000256" key="11">
    <source>
        <dbReference type="ARBA" id="ARBA00022932"/>
    </source>
</evidence>
<keyword evidence="4 15" id="KW-0963">Cytoplasm</keyword>
<proteinExistence type="inferred from homology"/>
<organism evidence="17 18">
    <name type="scientific">Leuconostoc fallax</name>
    <dbReference type="NCBI Taxonomy" id="1251"/>
    <lineage>
        <taxon>Bacteria</taxon>
        <taxon>Bacillati</taxon>
        <taxon>Bacillota</taxon>
        <taxon>Bacilli</taxon>
        <taxon>Lactobacillales</taxon>
        <taxon>Lactobacillaceae</taxon>
        <taxon>Leuconostoc</taxon>
    </lineage>
</organism>
<dbReference type="SUPFAM" id="SSF56672">
    <property type="entry name" value="DNA/RNA polymerases"/>
    <property type="match status" value="1"/>
</dbReference>
<evidence type="ECO:0000256" key="13">
    <source>
        <dbReference type="ARBA" id="ARBA00023204"/>
    </source>
</evidence>
<feature type="site" description="Substrate discrimination" evidence="15">
    <location>
        <position position="22"/>
    </location>
</feature>
<dbReference type="GO" id="GO:0009432">
    <property type="term" value="P:SOS response"/>
    <property type="evidence" value="ECO:0007669"/>
    <property type="project" value="TreeGrafter"/>
</dbReference>
<evidence type="ECO:0000256" key="1">
    <source>
        <dbReference type="ARBA" id="ARBA00004496"/>
    </source>
</evidence>
<sequence length="361" mass="41154">MADFLRTVDRRKILHVDLDAFYAQIEMRDHPQLRHKALIISRDPAQSGGRGVVATANYLARRLGVHSAMSAAEAKRLAPDAIFWPADFTKYKAVSQQIHDIFYQFTPKVEPVAFDEAYLDISHYATSGATIAAQIRHEILKTTHLTSSVGVSHNKLLAKLGSNYNKPNGVTVINHSNMLEFIDALPIDKFRGVGQKTKEKLIQLDIHDGRQLRQLSQEMLRAQFGKFGEHLYLQARGMNFSEVKWQRQRQSVGKETTFDRFLHTEAQVQNAFGQLADKMIISLRQQKVVGRTLNIKIRDADFNTLTRSLTHHEPWVLDQQVLVREALNIFDKNLSMPFSIRLLGISMSNLRSSTFEEVSLF</sequence>
<dbReference type="InterPro" id="IPR043128">
    <property type="entry name" value="Rev_trsase/Diguanyl_cyclase"/>
</dbReference>
<keyword evidence="12 15" id="KW-0238">DNA-binding</keyword>
<dbReference type="InterPro" id="IPR022880">
    <property type="entry name" value="DNApol_IV"/>
</dbReference>
<dbReference type="InterPro" id="IPR043502">
    <property type="entry name" value="DNA/RNA_pol_sf"/>
</dbReference>
<keyword evidence="8 15" id="KW-0479">Metal-binding</keyword>
<dbReference type="Gene3D" id="3.30.1490.100">
    <property type="entry name" value="DNA polymerase, Y-family, little finger domain"/>
    <property type="match status" value="1"/>
</dbReference>
<dbReference type="CDD" id="cd03586">
    <property type="entry name" value="PolY_Pol_IV_kappa"/>
    <property type="match status" value="1"/>
</dbReference>
<dbReference type="HAMAP" id="MF_01113">
    <property type="entry name" value="DNApol_IV"/>
    <property type="match status" value="1"/>
</dbReference>
<dbReference type="Proteomes" id="UP000295681">
    <property type="component" value="Unassembled WGS sequence"/>
</dbReference>
<dbReference type="InterPro" id="IPR001126">
    <property type="entry name" value="UmuC"/>
</dbReference>
<keyword evidence="11 15" id="KW-0239">DNA-directed DNA polymerase</keyword>
<evidence type="ECO:0000256" key="3">
    <source>
        <dbReference type="ARBA" id="ARBA00022457"/>
    </source>
</evidence>
<dbReference type="InterPro" id="IPR036775">
    <property type="entry name" value="DNA_pol_Y-fam_lit_finger_sf"/>
</dbReference>
<dbReference type="AlphaFoldDB" id="A0A4R5NAM3"/>
<dbReference type="GO" id="GO:0006261">
    <property type="term" value="P:DNA-templated DNA replication"/>
    <property type="evidence" value="ECO:0007669"/>
    <property type="project" value="UniProtKB-UniRule"/>
</dbReference>
<evidence type="ECO:0000256" key="10">
    <source>
        <dbReference type="ARBA" id="ARBA00022842"/>
    </source>
</evidence>
<evidence type="ECO:0000256" key="7">
    <source>
        <dbReference type="ARBA" id="ARBA00022705"/>
    </source>
</evidence>
<comment type="subunit">
    <text evidence="15">Monomer.</text>
</comment>
<evidence type="ECO:0000256" key="2">
    <source>
        <dbReference type="ARBA" id="ARBA00010945"/>
    </source>
</evidence>
<dbReference type="InterPro" id="IPR050116">
    <property type="entry name" value="DNA_polymerase-Y"/>
</dbReference>
<dbReference type="PANTHER" id="PTHR11076:SF33">
    <property type="entry name" value="DNA POLYMERASE KAPPA"/>
    <property type="match status" value="1"/>
</dbReference>
<dbReference type="RefSeq" id="WP_010007199.1">
    <property type="nucleotide sequence ID" value="NZ_JAGYGP010000001.1"/>
</dbReference>
<evidence type="ECO:0000256" key="15">
    <source>
        <dbReference type="HAMAP-Rule" id="MF_01113"/>
    </source>
</evidence>